<dbReference type="GO" id="GO:0046496">
    <property type="term" value="P:nicotinamide nucleotide metabolic process"/>
    <property type="evidence" value="ECO:0007669"/>
    <property type="project" value="UniProtKB-UniRule"/>
</dbReference>
<evidence type="ECO:0000256" key="6">
    <source>
        <dbReference type="HAMAP-Rule" id="MF_01965"/>
    </source>
</evidence>
<keyword evidence="9" id="KW-1185">Reference proteome</keyword>
<dbReference type="InterPro" id="IPR029056">
    <property type="entry name" value="Ribokinase-like"/>
</dbReference>
<feature type="binding site" evidence="6">
    <location>
        <position position="217"/>
    </location>
    <ligand>
        <name>AMP</name>
        <dbReference type="ChEBI" id="CHEBI:456215"/>
    </ligand>
</feature>
<comment type="catalytic activity">
    <reaction evidence="6">
        <text>(6S)-NADPHX + ADP = AMP + phosphate + NADPH + H(+)</text>
        <dbReference type="Rhea" id="RHEA:32235"/>
        <dbReference type="ChEBI" id="CHEBI:15378"/>
        <dbReference type="ChEBI" id="CHEBI:43474"/>
        <dbReference type="ChEBI" id="CHEBI:57783"/>
        <dbReference type="ChEBI" id="CHEBI:64076"/>
        <dbReference type="ChEBI" id="CHEBI:456215"/>
        <dbReference type="ChEBI" id="CHEBI:456216"/>
        <dbReference type="EC" id="4.2.1.136"/>
    </reaction>
</comment>
<keyword evidence="3 6" id="KW-0521">NADP</keyword>
<comment type="subunit">
    <text evidence="6">Homotetramer.</text>
</comment>
<dbReference type="PANTHER" id="PTHR12592:SF0">
    <property type="entry name" value="ATP-DEPENDENT (S)-NAD(P)H-HYDRATE DEHYDRATASE"/>
    <property type="match status" value="1"/>
</dbReference>
<dbReference type="GO" id="GO:0110051">
    <property type="term" value="P:metabolite repair"/>
    <property type="evidence" value="ECO:0007669"/>
    <property type="project" value="TreeGrafter"/>
</dbReference>
<dbReference type="AlphaFoldDB" id="A0A1P8Q3J3"/>
<organism evidence="8 9">
    <name type="scientific">Companilactobacillus allii</name>
    <dbReference type="NCBI Taxonomy" id="1847728"/>
    <lineage>
        <taxon>Bacteria</taxon>
        <taxon>Bacillati</taxon>
        <taxon>Bacillota</taxon>
        <taxon>Bacilli</taxon>
        <taxon>Lactobacillales</taxon>
        <taxon>Lactobacillaceae</taxon>
        <taxon>Companilactobacillus</taxon>
    </lineage>
</organism>
<dbReference type="Gene3D" id="3.40.1190.20">
    <property type="match status" value="1"/>
</dbReference>
<feature type="binding site" evidence="6">
    <location>
        <position position="101"/>
    </location>
    <ligand>
        <name>(6S)-NADPHX</name>
        <dbReference type="ChEBI" id="CHEBI:64076"/>
    </ligand>
</feature>
<dbReference type="EC" id="4.2.1.136" evidence="6"/>
<dbReference type="SUPFAM" id="SSF53613">
    <property type="entry name" value="Ribokinase-like"/>
    <property type="match status" value="1"/>
</dbReference>
<proteinExistence type="inferred from homology"/>
<evidence type="ECO:0000256" key="2">
    <source>
        <dbReference type="ARBA" id="ARBA00022840"/>
    </source>
</evidence>
<evidence type="ECO:0000313" key="9">
    <source>
        <dbReference type="Proteomes" id="UP000187499"/>
    </source>
</evidence>
<dbReference type="PANTHER" id="PTHR12592">
    <property type="entry name" value="ATP-DEPENDENT (S)-NAD(P)H-HYDRATE DEHYDRATASE FAMILY MEMBER"/>
    <property type="match status" value="1"/>
</dbReference>
<protein>
    <recommendedName>
        <fullName evidence="6">ADP-dependent (S)-NAD(P)H-hydrate dehydratase</fullName>
        <ecNumber evidence="6">4.2.1.136</ecNumber>
    </recommendedName>
    <alternativeName>
        <fullName evidence="6">ADP-dependent NAD(P)HX dehydratase</fullName>
    </alternativeName>
</protein>
<dbReference type="KEGG" id="lalw:BTM29_07655"/>
<keyword evidence="1 6" id="KW-0547">Nucleotide-binding</keyword>
<keyword evidence="2 6" id="KW-0067">ATP-binding</keyword>
<comment type="catalytic activity">
    <reaction evidence="6">
        <text>(6S)-NADHX + ADP = AMP + phosphate + NADH + H(+)</text>
        <dbReference type="Rhea" id="RHEA:32223"/>
        <dbReference type="ChEBI" id="CHEBI:15378"/>
        <dbReference type="ChEBI" id="CHEBI:43474"/>
        <dbReference type="ChEBI" id="CHEBI:57945"/>
        <dbReference type="ChEBI" id="CHEBI:64074"/>
        <dbReference type="ChEBI" id="CHEBI:456215"/>
        <dbReference type="ChEBI" id="CHEBI:456216"/>
        <dbReference type="EC" id="4.2.1.136"/>
    </reaction>
</comment>
<comment type="function">
    <text evidence="6">Catalyzes the dehydration of the S-form of NAD(P)HX at the expense of ADP, which is converted to AMP. Together with NAD(P)HX epimerase, which catalyzes the epimerization of the S- and R-forms, the enzyme allows the repair of both epimers of NAD(P)HX, a damaged form of NAD(P)H that is a result of enzymatic or heat-dependent hydration.</text>
</comment>
<dbReference type="STRING" id="1847728.BTM29_07655"/>
<feature type="binding site" evidence="6">
    <location>
        <begin position="189"/>
        <end position="193"/>
    </location>
    <ligand>
        <name>AMP</name>
        <dbReference type="ChEBI" id="CHEBI:456215"/>
    </ligand>
</feature>
<dbReference type="Pfam" id="PF01256">
    <property type="entry name" value="Carb_kinase"/>
    <property type="match status" value="1"/>
</dbReference>
<dbReference type="HAMAP" id="MF_01965">
    <property type="entry name" value="NADHX_dehydratase"/>
    <property type="match status" value="1"/>
</dbReference>
<evidence type="ECO:0000256" key="5">
    <source>
        <dbReference type="ARBA" id="ARBA00023239"/>
    </source>
</evidence>
<dbReference type="InterPro" id="IPR017953">
    <property type="entry name" value="Carbohydrate_kinase_pred_CS"/>
</dbReference>
<evidence type="ECO:0000256" key="4">
    <source>
        <dbReference type="ARBA" id="ARBA00023027"/>
    </source>
</evidence>
<feature type="binding site" evidence="6">
    <location>
        <position position="40"/>
    </location>
    <ligand>
        <name>(6S)-NADPHX</name>
        <dbReference type="ChEBI" id="CHEBI:64076"/>
    </ligand>
</feature>
<sequence>MEKINKSVLSTVIKVRNTESYKGNYGRVLIIAGSLPFGGAAILSASAAIHTGAGLVTVATIPEKFTALNVEIPEAMTIDYNKSQELIAAIIQNNVIVLGPGLGTSDSTDKIIQLIIKYCDENTTIIMDASALSVVAENNIDLTSINNLILTPHQGEWQRLSNLSIPEQTKENNLKAINKLAPNATLIVKKHLSEIYYQNKVSQIQAGNAGMATGGMGDTLTGVLAGFIGQFGNSLVTVQTGLFLHSYIADQIYKSNYVVLPSTLISKIPKYMKKFTSNK</sequence>
<dbReference type="NCBIfam" id="TIGR00196">
    <property type="entry name" value="yjeF_cterm"/>
    <property type="match status" value="1"/>
</dbReference>
<dbReference type="RefSeq" id="WP_076615678.1">
    <property type="nucleotide sequence ID" value="NZ_CP019323.1"/>
</dbReference>
<accession>A0A1P8Q3J3</accession>
<reference evidence="9" key="1">
    <citation type="submission" date="2016-12" db="EMBL/GenBank/DDBJ databases">
        <authorList>
            <person name="Jung M.Y."/>
            <person name="Lee S.H."/>
        </authorList>
    </citation>
    <scope>NUCLEOTIDE SEQUENCE [LARGE SCALE GENOMIC DNA]</scope>
    <source>
        <strain evidence="9">WiKim39</strain>
    </source>
</reference>
<dbReference type="Proteomes" id="UP000187499">
    <property type="component" value="Chromosome"/>
</dbReference>
<keyword evidence="4 6" id="KW-0520">NAD</keyword>
<dbReference type="GO" id="GO:0052856">
    <property type="term" value="F:NAD(P)HX epimerase activity"/>
    <property type="evidence" value="ECO:0007669"/>
    <property type="project" value="TreeGrafter"/>
</dbReference>
<dbReference type="GO" id="GO:0052855">
    <property type="term" value="F:ADP-dependent NAD(P)H-hydrate dehydratase activity"/>
    <property type="evidence" value="ECO:0007669"/>
    <property type="project" value="UniProtKB-UniRule"/>
</dbReference>
<dbReference type="PROSITE" id="PS51383">
    <property type="entry name" value="YJEF_C_3"/>
    <property type="match status" value="1"/>
</dbReference>
<dbReference type="CDD" id="cd01171">
    <property type="entry name" value="YXKO-related"/>
    <property type="match status" value="1"/>
</dbReference>
<feature type="domain" description="YjeF C-terminal" evidence="7">
    <location>
        <begin position="5"/>
        <end position="275"/>
    </location>
</feature>
<dbReference type="OrthoDB" id="9806925at2"/>
<comment type="cofactor">
    <cofactor evidence="6">
        <name>Mg(2+)</name>
        <dbReference type="ChEBI" id="CHEBI:18420"/>
    </cofactor>
</comment>
<feature type="binding site" evidence="6">
    <location>
        <position position="218"/>
    </location>
    <ligand>
        <name>(6S)-NADPHX</name>
        <dbReference type="ChEBI" id="CHEBI:64076"/>
    </ligand>
</feature>
<evidence type="ECO:0000259" key="7">
    <source>
        <dbReference type="PROSITE" id="PS51383"/>
    </source>
</evidence>
<evidence type="ECO:0000313" key="8">
    <source>
        <dbReference type="EMBL" id="APX72432.1"/>
    </source>
</evidence>
<evidence type="ECO:0000256" key="1">
    <source>
        <dbReference type="ARBA" id="ARBA00022741"/>
    </source>
</evidence>
<dbReference type="PROSITE" id="PS01050">
    <property type="entry name" value="YJEF_C_2"/>
    <property type="match status" value="1"/>
</dbReference>
<feature type="binding site" evidence="6">
    <location>
        <position position="153"/>
    </location>
    <ligand>
        <name>(6S)-NADPHX</name>
        <dbReference type="ChEBI" id="CHEBI:64076"/>
    </ligand>
</feature>
<dbReference type="GO" id="GO:0005524">
    <property type="term" value="F:ATP binding"/>
    <property type="evidence" value="ECO:0007669"/>
    <property type="project" value="UniProtKB-KW"/>
</dbReference>
<gene>
    <name evidence="6" type="primary">nnrD</name>
    <name evidence="8" type="ORF">BTM29_07655</name>
</gene>
<comment type="similarity">
    <text evidence="6">Belongs to the NnrD/CARKD family.</text>
</comment>
<dbReference type="EMBL" id="CP019323">
    <property type="protein sequence ID" value="APX72432.1"/>
    <property type="molecule type" value="Genomic_DNA"/>
</dbReference>
<evidence type="ECO:0000256" key="3">
    <source>
        <dbReference type="ARBA" id="ARBA00022857"/>
    </source>
</evidence>
<name>A0A1P8Q3J3_9LACO</name>
<keyword evidence="5 6" id="KW-0456">Lyase</keyword>
<dbReference type="InterPro" id="IPR000631">
    <property type="entry name" value="CARKD"/>
</dbReference>